<evidence type="ECO:0000256" key="8">
    <source>
        <dbReference type="ARBA" id="ARBA00022833"/>
    </source>
</evidence>
<dbReference type="Proteomes" id="UP001178461">
    <property type="component" value="Chromosome 10"/>
</dbReference>
<dbReference type="AlphaFoldDB" id="A0AA35KVH5"/>
<dbReference type="Gene3D" id="1.20.5.420">
    <property type="entry name" value="Immunoglobulin FC, subunit C"/>
    <property type="match status" value="1"/>
</dbReference>
<feature type="region of interest" description="Disordered" evidence="12">
    <location>
        <begin position="1"/>
        <end position="29"/>
    </location>
</feature>
<accession>A0AA35KVH5</accession>
<keyword evidence="6" id="KW-0227">DNA damage</keyword>
<name>A0AA35KVH5_9SAUR</name>
<feature type="compositionally biased region" description="Gly residues" evidence="12">
    <location>
        <begin position="1"/>
        <end position="11"/>
    </location>
</feature>
<feature type="compositionally biased region" description="Acidic residues" evidence="12">
    <location>
        <begin position="91"/>
        <end position="103"/>
    </location>
</feature>
<proteinExistence type="inferred from homology"/>
<comment type="subcellular location">
    <subcellularLocation>
        <location evidence="1">Nucleus</location>
    </subcellularLocation>
</comment>
<dbReference type="FunFam" id="2.40.50.140:FF:000167">
    <property type="entry name" value="Minichromosome maintenance 10 replication initiation factor"/>
    <property type="match status" value="1"/>
</dbReference>
<dbReference type="InterPro" id="IPR056791">
    <property type="entry name" value="Znf_Mcm10_C"/>
</dbReference>
<evidence type="ECO:0000256" key="1">
    <source>
        <dbReference type="ARBA" id="ARBA00004123"/>
    </source>
</evidence>
<dbReference type="GO" id="GO:0006974">
    <property type="term" value="P:DNA damage response"/>
    <property type="evidence" value="ECO:0007669"/>
    <property type="project" value="UniProtKB-KW"/>
</dbReference>
<dbReference type="GO" id="GO:0003688">
    <property type="term" value="F:DNA replication origin binding"/>
    <property type="evidence" value="ECO:0007669"/>
    <property type="project" value="TreeGrafter"/>
</dbReference>
<evidence type="ECO:0000313" key="14">
    <source>
        <dbReference type="EMBL" id="CAI5785076.1"/>
    </source>
</evidence>
<feature type="region of interest" description="Disordered" evidence="12">
    <location>
        <begin position="883"/>
        <end position="903"/>
    </location>
</feature>
<protein>
    <recommendedName>
        <fullName evidence="3">Protein MCM10 homolog</fullName>
    </recommendedName>
</protein>
<dbReference type="InterPro" id="IPR012340">
    <property type="entry name" value="NA-bd_OB-fold"/>
</dbReference>
<feature type="compositionally biased region" description="Polar residues" evidence="12">
    <location>
        <begin position="241"/>
        <end position="274"/>
    </location>
</feature>
<evidence type="ECO:0000256" key="5">
    <source>
        <dbReference type="ARBA" id="ARBA00022723"/>
    </source>
</evidence>
<evidence type="ECO:0000256" key="10">
    <source>
        <dbReference type="ARBA" id="ARBA00023125"/>
    </source>
</evidence>
<dbReference type="Pfam" id="PF09329">
    <property type="entry name" value="zf-primase"/>
    <property type="match status" value="1"/>
</dbReference>
<evidence type="ECO:0000256" key="12">
    <source>
        <dbReference type="SAM" id="MobiDB-lite"/>
    </source>
</evidence>
<dbReference type="InterPro" id="IPR015411">
    <property type="entry name" value="Rep_factor_Mcm10_C"/>
</dbReference>
<dbReference type="Pfam" id="PF22379">
    <property type="entry name" value="OB_MCM10"/>
    <property type="match status" value="1"/>
</dbReference>
<keyword evidence="10" id="KW-0238">DNA-binding</keyword>
<evidence type="ECO:0000256" key="7">
    <source>
        <dbReference type="ARBA" id="ARBA00022771"/>
    </source>
</evidence>
<gene>
    <name evidence="14" type="ORF">PODLI_1B034423</name>
</gene>
<evidence type="ECO:0000256" key="3">
    <source>
        <dbReference type="ARBA" id="ARBA00017770"/>
    </source>
</evidence>
<dbReference type="EMBL" id="OX395135">
    <property type="protein sequence ID" value="CAI5785076.1"/>
    <property type="molecule type" value="Genomic_DNA"/>
</dbReference>
<dbReference type="InterPro" id="IPR055065">
    <property type="entry name" value="OB_MCM10"/>
</dbReference>
<dbReference type="InterPro" id="IPR015408">
    <property type="entry name" value="Znf_Mcm10/DnaG"/>
</dbReference>
<feature type="region of interest" description="Disordered" evidence="12">
    <location>
        <begin position="91"/>
        <end position="198"/>
    </location>
</feature>
<dbReference type="Gene3D" id="2.40.50.140">
    <property type="entry name" value="Nucleic acid-binding proteins"/>
    <property type="match status" value="1"/>
</dbReference>
<dbReference type="GO" id="GO:0006270">
    <property type="term" value="P:DNA replication initiation"/>
    <property type="evidence" value="ECO:0007669"/>
    <property type="project" value="InterPro"/>
</dbReference>
<keyword evidence="5" id="KW-0479">Metal-binding</keyword>
<dbReference type="GO" id="GO:0003697">
    <property type="term" value="F:single-stranded DNA binding"/>
    <property type="evidence" value="ECO:0007669"/>
    <property type="project" value="InterPro"/>
</dbReference>
<keyword evidence="15" id="KW-1185">Reference proteome</keyword>
<dbReference type="InterPro" id="IPR040184">
    <property type="entry name" value="Mcm10"/>
</dbReference>
<feature type="compositionally biased region" description="Polar residues" evidence="12">
    <location>
        <begin position="161"/>
        <end position="171"/>
    </location>
</feature>
<sequence length="903" mass="100249">MRARGRGGGASAGILAGARRPGRRSERGRVREFFSKVSAGKNMDGDDNLDLLASLLEENEAAVGLECEENGVNVATDGEPDEYNELFDAEDDESYTEEVEAHEEESSSGKENVSELFGDVGDLSEEEEEKTVQETSHSLAEKEKTNQHLQDELRKLREQMKTLQEQLQKTAIGQPANMAPSKKSSGKSPAAPLKQRKLHESPCFSAQLICPALAANTGQGQKMKPSLSENKRHASKPVSGLSPQPLKSMTGNRPDLGTSQRSQGPKNAGVNSQEVSFETFSGLRLRKPRVSSVEMERKMTGRKFIRLSQLQDKLASLNLEETDWVTFGVIIKKVTPQSSNNGRTFSIWRLNDLHNFSRCVSLFLFGDVHKDHWKTEQGMVIGLLNANLMKPREGSDEVCVSVDHPQKILLLGEAMDLGTCKARKKNGEPCAQMVNLNECEYCQYHVQSQYRRLSSKRADLQSTFSDSRAPKRTAKKSLGLKERLCQDGFYYGGVSSAAYAASAAAAAAPKKKIQTTLSNLVVRGVDAILQETKQKLGLPKQPLPCSEEFKELLSMPSFGARNLNKHLAKASAPVSVGKQNPAFQSISASALIKQQKQQMLEARKRRSEEMQKRFLQNTSHAAVAAMPPSSGPAVLRSPTPAAEFPKAAKLSSPETPRLGTGFSEGDDVLFFDSLPPPVPKLNGLAEAKKMAAINKLRAKGRVLAKVDPNSIKRKRSSLDIPEISERAEKNIPLSQDVDAAEPAGKKLRQQLAYLESDEFQEILNARSKHTGVLKEFEAELQERYFEPLVKKEQMEDKMRSIREVKCRVATCKSCKYTYFKLLDSCVEQNHDYHWHDGVKRFFKCQCGNRAISLDKLPKKHCSNCGLFKWERDGMLKEKKGPKIGAETLLPRGEEQPRFLSSIK</sequence>
<evidence type="ECO:0000256" key="2">
    <source>
        <dbReference type="ARBA" id="ARBA00009679"/>
    </source>
</evidence>
<dbReference type="GO" id="GO:0008270">
    <property type="term" value="F:zinc ion binding"/>
    <property type="evidence" value="ECO:0007669"/>
    <property type="project" value="UniProtKB-KW"/>
</dbReference>
<evidence type="ECO:0000313" key="15">
    <source>
        <dbReference type="Proteomes" id="UP001178461"/>
    </source>
</evidence>
<keyword evidence="4" id="KW-0235">DNA replication</keyword>
<evidence type="ECO:0000259" key="13">
    <source>
        <dbReference type="SMART" id="SM01280"/>
    </source>
</evidence>
<keyword evidence="9" id="KW-0175">Coiled coil</keyword>
<evidence type="ECO:0000256" key="4">
    <source>
        <dbReference type="ARBA" id="ARBA00022705"/>
    </source>
</evidence>
<evidence type="ECO:0000256" key="11">
    <source>
        <dbReference type="ARBA" id="ARBA00023242"/>
    </source>
</evidence>
<keyword evidence="7" id="KW-0863">Zinc-finger</keyword>
<feature type="compositionally biased region" description="Basic and acidic residues" evidence="12">
    <location>
        <begin position="139"/>
        <end position="160"/>
    </location>
</feature>
<evidence type="ECO:0000256" key="9">
    <source>
        <dbReference type="ARBA" id="ARBA00023054"/>
    </source>
</evidence>
<comment type="similarity">
    <text evidence="2">Belongs to the MCM10 family.</text>
</comment>
<dbReference type="Pfam" id="PF24863">
    <property type="entry name" value="zf-CCCH_Mcm10"/>
    <property type="match status" value="1"/>
</dbReference>
<evidence type="ECO:0000256" key="6">
    <source>
        <dbReference type="ARBA" id="ARBA00022763"/>
    </source>
</evidence>
<dbReference type="GO" id="GO:0043596">
    <property type="term" value="C:nuclear replication fork"/>
    <property type="evidence" value="ECO:0007669"/>
    <property type="project" value="TreeGrafter"/>
</dbReference>
<dbReference type="PANTHER" id="PTHR13454:SF11">
    <property type="entry name" value="PROTEIN MCM10 HOMOLOG"/>
    <property type="match status" value="1"/>
</dbReference>
<reference evidence="14" key="1">
    <citation type="submission" date="2022-12" db="EMBL/GenBank/DDBJ databases">
        <authorList>
            <person name="Alioto T."/>
            <person name="Alioto T."/>
            <person name="Gomez Garrido J."/>
        </authorList>
    </citation>
    <scope>NUCLEOTIDE SEQUENCE</scope>
</reference>
<keyword evidence="8" id="KW-0862">Zinc</keyword>
<dbReference type="Pfam" id="PF09332">
    <property type="entry name" value="Mcm10"/>
    <property type="match status" value="1"/>
</dbReference>
<dbReference type="PANTHER" id="PTHR13454">
    <property type="entry name" value="PROTEIN MCM10 HOMOLOG"/>
    <property type="match status" value="1"/>
</dbReference>
<feature type="region of interest" description="Disordered" evidence="12">
    <location>
        <begin position="218"/>
        <end position="274"/>
    </location>
</feature>
<organism evidence="14 15">
    <name type="scientific">Podarcis lilfordi</name>
    <name type="common">Lilford's wall lizard</name>
    <dbReference type="NCBI Taxonomy" id="74358"/>
    <lineage>
        <taxon>Eukaryota</taxon>
        <taxon>Metazoa</taxon>
        <taxon>Chordata</taxon>
        <taxon>Craniata</taxon>
        <taxon>Vertebrata</taxon>
        <taxon>Euteleostomi</taxon>
        <taxon>Lepidosauria</taxon>
        <taxon>Squamata</taxon>
        <taxon>Bifurcata</taxon>
        <taxon>Unidentata</taxon>
        <taxon>Episquamata</taxon>
        <taxon>Laterata</taxon>
        <taxon>Lacertibaenia</taxon>
        <taxon>Lacertidae</taxon>
        <taxon>Podarcis</taxon>
    </lineage>
</organism>
<keyword evidence="11" id="KW-0539">Nucleus</keyword>
<feature type="compositionally biased region" description="Low complexity" evidence="12">
    <location>
        <begin position="179"/>
        <end position="192"/>
    </location>
</feature>
<dbReference type="SMART" id="SM01280">
    <property type="entry name" value="Mcm10"/>
    <property type="match status" value="1"/>
</dbReference>
<feature type="domain" description="Replication factor Mcm10 C-terminal" evidence="13">
    <location>
        <begin position="553"/>
        <end position="901"/>
    </location>
</feature>